<dbReference type="PANTHER" id="PTHR19370">
    <property type="entry name" value="NADH-CYTOCHROME B5 REDUCTASE"/>
    <property type="match status" value="1"/>
</dbReference>
<protein>
    <submittedName>
        <fullName evidence="8">Ferredoxin reductase-like protein</fullName>
    </submittedName>
</protein>
<feature type="binding site" evidence="6">
    <location>
        <position position="158"/>
    </location>
    <ligand>
        <name>FAD</name>
        <dbReference type="ChEBI" id="CHEBI:57692"/>
    </ligand>
</feature>
<dbReference type="EMBL" id="LNZH02000081">
    <property type="protein sequence ID" value="OCB91556.1"/>
    <property type="molecule type" value="Genomic_DNA"/>
</dbReference>
<accession>A0A9Q5I4E3</accession>
<dbReference type="PANTHER" id="PTHR19370:SF189">
    <property type="entry name" value="CYTOCHROME C MITOCHONDRIAL IMPORT FACTOR CYC2"/>
    <property type="match status" value="1"/>
</dbReference>
<gene>
    <name evidence="8" type="ORF">A7U60_g1182</name>
</gene>
<dbReference type="Gene3D" id="3.40.50.80">
    <property type="entry name" value="Nucleotide-binding domain of ferredoxin-NADP reductase (FNR) module"/>
    <property type="match status" value="1"/>
</dbReference>
<comment type="cofactor">
    <cofactor evidence="1 6">
        <name>FAD</name>
        <dbReference type="ChEBI" id="CHEBI:57692"/>
    </cofactor>
</comment>
<dbReference type="SUPFAM" id="SSF52343">
    <property type="entry name" value="Ferredoxin reductase-like, C-terminal NADP-linked domain"/>
    <property type="match status" value="1"/>
</dbReference>
<dbReference type="GO" id="GO:0005739">
    <property type="term" value="C:mitochondrion"/>
    <property type="evidence" value="ECO:0007669"/>
    <property type="project" value="TreeGrafter"/>
</dbReference>
<comment type="similarity">
    <text evidence="2">Belongs to the flavoprotein pyridine nucleotide cytochrome reductase family.</text>
</comment>
<dbReference type="OrthoDB" id="432685at2759"/>
<evidence type="ECO:0000256" key="1">
    <source>
        <dbReference type="ARBA" id="ARBA00001974"/>
    </source>
</evidence>
<reference evidence="8" key="1">
    <citation type="submission" date="2016-06" db="EMBL/GenBank/DDBJ databases">
        <title>Draft Genome sequence of the fungus Inonotus baumii.</title>
        <authorList>
            <person name="Zhu H."/>
            <person name="Lin W."/>
        </authorList>
    </citation>
    <scope>NUCLEOTIDE SEQUENCE</scope>
    <source>
        <strain evidence="8">821</strain>
    </source>
</reference>
<name>A0A9Q5I4E3_SANBA</name>
<evidence type="ECO:0000313" key="9">
    <source>
        <dbReference type="Proteomes" id="UP000757232"/>
    </source>
</evidence>
<evidence type="ECO:0000259" key="7">
    <source>
        <dbReference type="PROSITE" id="PS51384"/>
    </source>
</evidence>
<feature type="binding site" evidence="6">
    <location>
        <position position="134"/>
    </location>
    <ligand>
        <name>FAD</name>
        <dbReference type="ChEBI" id="CHEBI:57692"/>
    </ligand>
</feature>
<evidence type="ECO:0000256" key="4">
    <source>
        <dbReference type="ARBA" id="ARBA00022827"/>
    </source>
</evidence>
<evidence type="ECO:0000256" key="6">
    <source>
        <dbReference type="PIRSR" id="PIRSR601834-1"/>
    </source>
</evidence>
<dbReference type="SUPFAM" id="SSF63380">
    <property type="entry name" value="Riboflavin synthase domain-like"/>
    <property type="match status" value="1"/>
</dbReference>
<keyword evidence="5" id="KW-0560">Oxidoreductase</keyword>
<organism evidence="8 9">
    <name type="scientific">Sanghuangporus baumii</name>
    <name type="common">Phellinus baumii</name>
    <dbReference type="NCBI Taxonomy" id="108892"/>
    <lineage>
        <taxon>Eukaryota</taxon>
        <taxon>Fungi</taxon>
        <taxon>Dikarya</taxon>
        <taxon>Basidiomycota</taxon>
        <taxon>Agaricomycotina</taxon>
        <taxon>Agaricomycetes</taxon>
        <taxon>Hymenochaetales</taxon>
        <taxon>Hymenochaetaceae</taxon>
        <taxon>Sanghuangporus</taxon>
    </lineage>
</organism>
<evidence type="ECO:0000313" key="8">
    <source>
        <dbReference type="EMBL" id="OCB91556.1"/>
    </source>
</evidence>
<keyword evidence="4 6" id="KW-0274">FAD</keyword>
<evidence type="ECO:0000256" key="2">
    <source>
        <dbReference type="ARBA" id="ARBA00006105"/>
    </source>
</evidence>
<keyword evidence="9" id="KW-1185">Reference proteome</keyword>
<feature type="binding site" evidence="6">
    <location>
        <position position="151"/>
    </location>
    <ligand>
        <name>FAD</name>
        <dbReference type="ChEBI" id="CHEBI:57692"/>
    </ligand>
</feature>
<dbReference type="InterPro" id="IPR008333">
    <property type="entry name" value="Cbr1-like_FAD-bd_dom"/>
</dbReference>
<dbReference type="InterPro" id="IPR001433">
    <property type="entry name" value="OxRdtase_FAD/NAD-bd"/>
</dbReference>
<feature type="binding site" evidence="6">
    <location>
        <position position="132"/>
    </location>
    <ligand>
        <name>FAD</name>
        <dbReference type="ChEBI" id="CHEBI:57692"/>
    </ligand>
</feature>
<sequence length="336" mass="37752">MSFLSLRRYRHLQTLTLCRGKYTCRASIRETDSGERYNLSNNKRKWYTLGAVTTSALGFWAWKGNNSRQQALGPLAPNYFIPAVLTSSEKTSENTRLLRLAVPPDSISGVSNAFFRPIWSIYVKDSDIQVERPYTPLEAISSGGEMTFWIKKYENGEVGRWLHRRTPGEKIEIRGPGQTWAWQDDTWDNVVMVAGGTGIAPFHQLLHILFSNPTKTPKTKFTLLHSYRSSEELPPPVILDNLSTWKNKNPQNLHVHTFVDSRDGELEKDELIIGRINKDVLKSTLRNTGGRTIVLVCGPDPMINALAGPKGRNESQGPLGGALGSLNDGTFQVWKL</sequence>
<dbReference type="Pfam" id="PF00970">
    <property type="entry name" value="FAD_binding_6"/>
    <property type="match status" value="1"/>
</dbReference>
<dbReference type="PRINTS" id="PR00406">
    <property type="entry name" value="CYTB5RDTASE"/>
</dbReference>
<dbReference type="AlphaFoldDB" id="A0A9Q5I4E3"/>
<dbReference type="InterPro" id="IPR017938">
    <property type="entry name" value="Riboflavin_synthase-like_b-brl"/>
</dbReference>
<evidence type="ECO:0000256" key="5">
    <source>
        <dbReference type="ARBA" id="ARBA00023002"/>
    </source>
</evidence>
<keyword evidence="3 6" id="KW-0285">Flavoprotein</keyword>
<feature type="domain" description="FAD-binding FR-type" evidence="7">
    <location>
        <begin position="78"/>
        <end position="183"/>
    </location>
</feature>
<feature type="binding site" evidence="6">
    <location>
        <position position="133"/>
    </location>
    <ligand>
        <name>FAD</name>
        <dbReference type="ChEBI" id="CHEBI:57692"/>
    </ligand>
</feature>
<dbReference type="InterPro" id="IPR017927">
    <property type="entry name" value="FAD-bd_FR_type"/>
</dbReference>
<proteinExistence type="inferred from homology"/>
<comment type="caution">
    <text evidence="8">The sequence shown here is derived from an EMBL/GenBank/DDBJ whole genome shotgun (WGS) entry which is preliminary data.</text>
</comment>
<dbReference type="InterPro" id="IPR001834">
    <property type="entry name" value="CBR-like"/>
</dbReference>
<dbReference type="PROSITE" id="PS51384">
    <property type="entry name" value="FAD_FR"/>
    <property type="match status" value="1"/>
</dbReference>
<dbReference type="Gene3D" id="2.40.30.10">
    <property type="entry name" value="Translation factors"/>
    <property type="match status" value="1"/>
</dbReference>
<dbReference type="GO" id="GO:0016491">
    <property type="term" value="F:oxidoreductase activity"/>
    <property type="evidence" value="ECO:0007669"/>
    <property type="project" value="UniProtKB-KW"/>
</dbReference>
<dbReference type="Pfam" id="PF00175">
    <property type="entry name" value="NAD_binding_1"/>
    <property type="match status" value="1"/>
</dbReference>
<dbReference type="InterPro" id="IPR039261">
    <property type="entry name" value="FNR_nucleotide-bd"/>
</dbReference>
<dbReference type="CDD" id="cd06183">
    <property type="entry name" value="cyt_b5_reduct_like"/>
    <property type="match status" value="1"/>
</dbReference>
<dbReference type="Proteomes" id="UP000757232">
    <property type="component" value="Unassembled WGS sequence"/>
</dbReference>
<evidence type="ECO:0000256" key="3">
    <source>
        <dbReference type="ARBA" id="ARBA00022630"/>
    </source>
</evidence>